<evidence type="ECO:0000256" key="3">
    <source>
        <dbReference type="ARBA" id="ARBA00022692"/>
    </source>
</evidence>
<evidence type="ECO:0000256" key="2">
    <source>
        <dbReference type="ARBA" id="ARBA00022475"/>
    </source>
</evidence>
<evidence type="ECO:0000256" key="1">
    <source>
        <dbReference type="ARBA" id="ARBA00004651"/>
    </source>
</evidence>
<dbReference type="InterPro" id="IPR003856">
    <property type="entry name" value="LPS_length_determ_N"/>
</dbReference>
<keyword evidence="3 7" id="KW-0812">Transmembrane</keyword>
<dbReference type="RefSeq" id="WP_220119058.1">
    <property type="nucleotide sequence ID" value="NZ_JAHZUY010000084.1"/>
</dbReference>
<feature type="domain" description="Polysaccharide chain length determinant N-terminal" evidence="8">
    <location>
        <begin position="12"/>
        <end position="100"/>
    </location>
</feature>
<evidence type="ECO:0000256" key="5">
    <source>
        <dbReference type="ARBA" id="ARBA00023136"/>
    </source>
</evidence>
<comment type="caution">
    <text evidence="9">The sequence shown here is derived from an EMBL/GenBank/DDBJ whole genome shotgun (WGS) entry which is preliminary data.</text>
</comment>
<feature type="transmembrane region" description="Helical" evidence="7">
    <location>
        <begin position="21"/>
        <end position="39"/>
    </location>
</feature>
<feature type="coiled-coil region" evidence="6">
    <location>
        <begin position="368"/>
        <end position="395"/>
    </location>
</feature>
<proteinExistence type="predicted"/>
<name>A0ABS7F929_9PROT</name>
<dbReference type="Proteomes" id="UP001519924">
    <property type="component" value="Unassembled WGS sequence"/>
</dbReference>
<sequence length="505" mass="55914">MKPVTSLPSSREILALAFRHRWSLILAFLLPVAVGLLVPRHLTPKYEARAQVLVKPGREFMPQTDTPGVSQLPQITMREMVDTVTQILQSADLIRDVLRDETVGKLYPQLAEQLADPAARNDAAASALAKDLAVAPVRLTNVIEIRLRNADRRVAVEALGSVLTRFQERHVQAFSRQRSALLEAQMVENARRLEEAYRERAAYVAGRQLFSLPEQRNLLVQQRARVSQELRETEMRKAMLDEQIRFLADELARQPATITLQTVSQSSVVADDARRRLRELQEREREQATRLGPEHPALRATRSAIAATQQALAQTSAQSASVATGINPLITTLRAQIAATEAERAPLDGRIAALRAALQEDDARLRQIAEDEIELQTLDRRVSGLESAIRELQQRQTDARFSEELDRAQVAGLSVIQQPRAPENPVWPKNALFAAGGIVAGGLLAVLRLLLALSFGNRFLSAETVERMLGVPVLAALPPVPALQRRKLLLAVATEDTPRRIPAAT</sequence>
<dbReference type="EMBL" id="JAHZUY010000084">
    <property type="protein sequence ID" value="MBW8271285.1"/>
    <property type="molecule type" value="Genomic_DNA"/>
</dbReference>
<dbReference type="InterPro" id="IPR050445">
    <property type="entry name" value="Bact_polysacc_biosynth/exp"/>
</dbReference>
<dbReference type="PANTHER" id="PTHR32309">
    <property type="entry name" value="TYROSINE-PROTEIN KINASE"/>
    <property type="match status" value="1"/>
</dbReference>
<evidence type="ECO:0000259" key="8">
    <source>
        <dbReference type="Pfam" id="PF02706"/>
    </source>
</evidence>
<keyword evidence="6" id="KW-0175">Coiled coil</keyword>
<reference evidence="9 10" key="1">
    <citation type="submission" date="2021-08" db="EMBL/GenBank/DDBJ databases">
        <title>Caldovatus sediminis gen. nov., sp. nov., a moderately thermophilic bacterium isolated from a hot spring.</title>
        <authorList>
            <person name="Hu C.-J."/>
            <person name="Li W.-J."/>
            <person name="Xian W.-D."/>
        </authorList>
    </citation>
    <scope>NUCLEOTIDE SEQUENCE [LARGE SCALE GENOMIC DNA]</scope>
    <source>
        <strain evidence="9 10">SYSU G05006</strain>
    </source>
</reference>
<feature type="coiled-coil region" evidence="6">
    <location>
        <begin position="223"/>
        <end position="290"/>
    </location>
</feature>
<keyword evidence="4 7" id="KW-1133">Transmembrane helix</keyword>
<evidence type="ECO:0000313" key="9">
    <source>
        <dbReference type="EMBL" id="MBW8271285.1"/>
    </source>
</evidence>
<keyword evidence="2" id="KW-1003">Cell membrane</keyword>
<dbReference type="Pfam" id="PF02706">
    <property type="entry name" value="Wzz"/>
    <property type="match status" value="1"/>
</dbReference>
<gene>
    <name evidence="9" type="ORF">K1J50_17550</name>
</gene>
<evidence type="ECO:0000256" key="6">
    <source>
        <dbReference type="SAM" id="Coils"/>
    </source>
</evidence>
<organism evidence="9 10">
    <name type="scientific">Caldovatus aquaticus</name>
    <dbReference type="NCBI Taxonomy" id="2865671"/>
    <lineage>
        <taxon>Bacteria</taxon>
        <taxon>Pseudomonadati</taxon>
        <taxon>Pseudomonadota</taxon>
        <taxon>Alphaproteobacteria</taxon>
        <taxon>Acetobacterales</taxon>
        <taxon>Roseomonadaceae</taxon>
        <taxon>Caldovatus</taxon>
    </lineage>
</organism>
<keyword evidence="10" id="KW-1185">Reference proteome</keyword>
<evidence type="ECO:0000313" key="10">
    <source>
        <dbReference type="Proteomes" id="UP001519924"/>
    </source>
</evidence>
<protein>
    <recommendedName>
        <fullName evidence="8">Polysaccharide chain length determinant N-terminal domain-containing protein</fullName>
    </recommendedName>
</protein>
<feature type="transmembrane region" description="Helical" evidence="7">
    <location>
        <begin position="431"/>
        <end position="451"/>
    </location>
</feature>
<evidence type="ECO:0000256" key="4">
    <source>
        <dbReference type="ARBA" id="ARBA00022989"/>
    </source>
</evidence>
<dbReference type="PANTHER" id="PTHR32309:SF13">
    <property type="entry name" value="FERRIC ENTEROBACTIN TRANSPORT PROTEIN FEPE"/>
    <property type="match status" value="1"/>
</dbReference>
<accession>A0ABS7F929</accession>
<comment type="subcellular location">
    <subcellularLocation>
        <location evidence="1">Cell membrane</location>
        <topology evidence="1">Multi-pass membrane protein</topology>
    </subcellularLocation>
</comment>
<keyword evidence="5 7" id="KW-0472">Membrane</keyword>
<evidence type="ECO:0000256" key="7">
    <source>
        <dbReference type="SAM" id="Phobius"/>
    </source>
</evidence>